<evidence type="ECO:0000256" key="15">
    <source>
        <dbReference type="SAM" id="Phobius"/>
    </source>
</evidence>
<dbReference type="GO" id="GO:0015159">
    <property type="term" value="F:polysaccharide transmembrane transporter activity"/>
    <property type="evidence" value="ECO:0007669"/>
    <property type="project" value="InterPro"/>
</dbReference>
<proteinExistence type="inferred from homology"/>
<dbReference type="GO" id="GO:0015288">
    <property type="term" value="F:porin activity"/>
    <property type="evidence" value="ECO:0007669"/>
    <property type="project" value="UniProtKB-KW"/>
</dbReference>
<keyword evidence="3" id="KW-0813">Transport</keyword>
<evidence type="ECO:0000256" key="11">
    <source>
        <dbReference type="ARBA" id="ARBA00023136"/>
    </source>
</evidence>
<accession>A0A7V4U4U4</accession>
<keyword evidence="4" id="KW-1134">Transmembrane beta strand</keyword>
<dbReference type="PANTHER" id="PTHR33619">
    <property type="entry name" value="POLYSACCHARIDE EXPORT PROTEIN GFCE-RELATED"/>
    <property type="match status" value="1"/>
</dbReference>
<dbReference type="InterPro" id="IPR049712">
    <property type="entry name" value="Poly_export"/>
</dbReference>
<name>A0A7V4U4U4_CALAY</name>
<evidence type="ECO:0000256" key="9">
    <source>
        <dbReference type="ARBA" id="ARBA00023065"/>
    </source>
</evidence>
<feature type="domain" description="Polysaccharide export protein N-terminal" evidence="16">
    <location>
        <begin position="20"/>
        <end position="87"/>
    </location>
</feature>
<organism evidence="18">
    <name type="scientific">Caldithrix abyssi</name>
    <dbReference type="NCBI Taxonomy" id="187145"/>
    <lineage>
        <taxon>Bacteria</taxon>
        <taxon>Pseudomonadati</taxon>
        <taxon>Calditrichota</taxon>
        <taxon>Calditrichia</taxon>
        <taxon>Calditrichales</taxon>
        <taxon>Calditrichaceae</taxon>
        <taxon>Caldithrix</taxon>
    </lineage>
</organism>
<evidence type="ECO:0000256" key="10">
    <source>
        <dbReference type="ARBA" id="ARBA00023114"/>
    </source>
</evidence>
<keyword evidence="12" id="KW-0564">Palmitate</keyword>
<keyword evidence="8" id="KW-0625">Polysaccharide transport</keyword>
<evidence type="ECO:0000256" key="1">
    <source>
        <dbReference type="ARBA" id="ARBA00004571"/>
    </source>
</evidence>
<evidence type="ECO:0000256" key="6">
    <source>
        <dbReference type="ARBA" id="ARBA00022692"/>
    </source>
</evidence>
<evidence type="ECO:0000259" key="16">
    <source>
        <dbReference type="Pfam" id="PF02563"/>
    </source>
</evidence>
<evidence type="ECO:0000256" key="2">
    <source>
        <dbReference type="ARBA" id="ARBA00009450"/>
    </source>
</evidence>
<evidence type="ECO:0000313" key="18">
    <source>
        <dbReference type="EMBL" id="HGY56889.1"/>
    </source>
</evidence>
<evidence type="ECO:0000256" key="14">
    <source>
        <dbReference type="ARBA" id="ARBA00023288"/>
    </source>
</evidence>
<keyword evidence="14" id="KW-0449">Lipoprotein</keyword>
<dbReference type="GO" id="GO:0006811">
    <property type="term" value="P:monoatomic ion transport"/>
    <property type="evidence" value="ECO:0007669"/>
    <property type="project" value="UniProtKB-KW"/>
</dbReference>
<keyword evidence="6 15" id="KW-0812">Transmembrane</keyword>
<dbReference type="InterPro" id="IPR054765">
    <property type="entry name" value="SLBB_dom"/>
</dbReference>
<dbReference type="PANTHER" id="PTHR33619:SF3">
    <property type="entry name" value="POLYSACCHARIDE EXPORT PROTEIN GFCE-RELATED"/>
    <property type="match status" value="1"/>
</dbReference>
<keyword evidence="7" id="KW-0732">Signal</keyword>
<keyword evidence="10" id="KW-0626">Porin</keyword>
<keyword evidence="13" id="KW-0998">Cell outer membrane</keyword>
<keyword evidence="9" id="KW-0406">Ion transport</keyword>
<keyword evidence="5" id="KW-0762">Sugar transport</keyword>
<dbReference type="EMBL" id="DRQG01000137">
    <property type="protein sequence ID" value="HGY56889.1"/>
    <property type="molecule type" value="Genomic_DNA"/>
</dbReference>
<evidence type="ECO:0000256" key="5">
    <source>
        <dbReference type="ARBA" id="ARBA00022597"/>
    </source>
</evidence>
<dbReference type="Pfam" id="PF22461">
    <property type="entry name" value="SLBB_2"/>
    <property type="match status" value="1"/>
</dbReference>
<keyword evidence="11 15" id="KW-0472">Membrane</keyword>
<feature type="transmembrane region" description="Helical" evidence="15">
    <location>
        <begin position="180"/>
        <end position="197"/>
    </location>
</feature>
<comment type="similarity">
    <text evidence="2">Belongs to the BexD/CtrA/VexA family.</text>
</comment>
<dbReference type="Pfam" id="PF02563">
    <property type="entry name" value="Poly_export"/>
    <property type="match status" value="1"/>
</dbReference>
<dbReference type="GO" id="GO:0009279">
    <property type="term" value="C:cell outer membrane"/>
    <property type="evidence" value="ECO:0007669"/>
    <property type="project" value="UniProtKB-SubCell"/>
</dbReference>
<dbReference type="Gene3D" id="3.10.560.10">
    <property type="entry name" value="Outer membrane lipoprotein wza domain like"/>
    <property type="match status" value="1"/>
</dbReference>
<evidence type="ECO:0000256" key="12">
    <source>
        <dbReference type="ARBA" id="ARBA00023139"/>
    </source>
</evidence>
<comment type="caution">
    <text evidence="18">The sequence shown here is derived from an EMBL/GenBank/DDBJ whole genome shotgun (WGS) entry which is preliminary data.</text>
</comment>
<gene>
    <name evidence="18" type="ORF">ENK44_14370</name>
</gene>
<comment type="subcellular location">
    <subcellularLocation>
        <location evidence="1">Cell outer membrane</location>
        <topology evidence="1">Multi-pass membrane protein</topology>
    </subcellularLocation>
</comment>
<dbReference type="Proteomes" id="UP000885779">
    <property type="component" value="Unassembled WGS sequence"/>
</dbReference>
<evidence type="ECO:0000256" key="7">
    <source>
        <dbReference type="ARBA" id="ARBA00022729"/>
    </source>
</evidence>
<dbReference type="GO" id="GO:0046930">
    <property type="term" value="C:pore complex"/>
    <property type="evidence" value="ECO:0007669"/>
    <property type="project" value="UniProtKB-KW"/>
</dbReference>
<dbReference type="InterPro" id="IPR003715">
    <property type="entry name" value="Poly_export_N"/>
</dbReference>
<feature type="domain" description="SLBB" evidence="17">
    <location>
        <begin position="94"/>
        <end position="170"/>
    </location>
</feature>
<evidence type="ECO:0000256" key="8">
    <source>
        <dbReference type="ARBA" id="ARBA00023047"/>
    </source>
</evidence>
<keyword evidence="15" id="KW-1133">Transmembrane helix</keyword>
<dbReference type="AlphaFoldDB" id="A0A7V4U4U4"/>
<evidence type="ECO:0008006" key="19">
    <source>
        <dbReference type="Google" id="ProtNLM"/>
    </source>
</evidence>
<evidence type="ECO:0000256" key="13">
    <source>
        <dbReference type="ARBA" id="ARBA00023237"/>
    </source>
</evidence>
<reference evidence="18" key="1">
    <citation type="journal article" date="2020" name="mSystems">
        <title>Genome- and Community-Level Interaction Insights into Carbon Utilization and Element Cycling Functions of Hydrothermarchaeota in Hydrothermal Sediment.</title>
        <authorList>
            <person name="Zhou Z."/>
            <person name="Liu Y."/>
            <person name="Xu W."/>
            <person name="Pan J."/>
            <person name="Luo Z.H."/>
            <person name="Li M."/>
        </authorList>
    </citation>
    <scope>NUCLEOTIDE SEQUENCE [LARGE SCALE GENOMIC DNA]</scope>
    <source>
        <strain evidence="18">HyVt-577</strain>
    </source>
</reference>
<sequence>MPYFLFLFLFIFSLYDYSPAQKLIPGDGVRLTFYNISDEISGDYFIQRDSSLQLPFIGPIKTGHKDYSSIKKEISTRYDSLYRQVELIIQPLFRISVLGEVRTPGVYYVTGVETLLDVIAMAGGETADSDMSEVYVQRKDQEFVFDAERLIESGEKDKDFFLQSGDRVFVSRKWGTSRNTAILVSAAGLIVAIIALFR</sequence>
<evidence type="ECO:0000256" key="3">
    <source>
        <dbReference type="ARBA" id="ARBA00022448"/>
    </source>
</evidence>
<protein>
    <recommendedName>
        <fullName evidence="19">Soluble ligand binding domain-containing protein</fullName>
    </recommendedName>
</protein>
<evidence type="ECO:0000259" key="17">
    <source>
        <dbReference type="Pfam" id="PF22461"/>
    </source>
</evidence>
<evidence type="ECO:0000256" key="4">
    <source>
        <dbReference type="ARBA" id="ARBA00022452"/>
    </source>
</evidence>